<keyword evidence="1" id="KW-1133">Transmembrane helix</keyword>
<keyword evidence="1" id="KW-0472">Membrane</keyword>
<proteinExistence type="predicted"/>
<evidence type="ECO:0008006" key="5">
    <source>
        <dbReference type="Google" id="ProtNLM"/>
    </source>
</evidence>
<reference evidence="3 4" key="1">
    <citation type="submission" date="2023-09" db="EMBL/GenBank/DDBJ databases">
        <title>Nesidiocoris tenuis whole genome shotgun sequence.</title>
        <authorList>
            <person name="Shibata T."/>
            <person name="Shimoda M."/>
            <person name="Kobayashi T."/>
            <person name="Uehara T."/>
        </authorList>
    </citation>
    <scope>NUCLEOTIDE SEQUENCE [LARGE SCALE GENOMIC DNA]</scope>
    <source>
        <strain evidence="3 4">Japan</strain>
    </source>
</reference>
<feature type="transmembrane region" description="Helical" evidence="1">
    <location>
        <begin position="160"/>
        <end position="182"/>
    </location>
</feature>
<evidence type="ECO:0000256" key="1">
    <source>
        <dbReference type="SAM" id="Phobius"/>
    </source>
</evidence>
<sequence>MRSPRLALLWLCLAGVSLAEMEDCFRKDSISCIQIELFRQAKSFFDQEQIELFGGLALTKNRQSGDAAARSLQDDLVLEKQIETAKDLDAREEALESFAFGRVGRLLQDRSLTWNLSPIVSDLASASRSLSDSLPAELKDGVSQFIEEGRGKKKKLLKALLPFILGLKMKLAGFMVLSYFVIALIAKKALLASIVSLAIAGFIALKKLMSKEPHHEVHEVGHGWSAGGGGGGWDSYGGGHDAHGAFSNPVAQTLAYSGQKPAAVR</sequence>
<feature type="chain" id="PRO_5046137339" description="Osiris 6" evidence="2">
    <location>
        <begin position="20"/>
        <end position="265"/>
    </location>
</feature>
<dbReference type="InterPro" id="IPR012464">
    <property type="entry name" value="DUF1676"/>
</dbReference>
<evidence type="ECO:0000313" key="4">
    <source>
        <dbReference type="Proteomes" id="UP001307889"/>
    </source>
</evidence>
<keyword evidence="2" id="KW-0732">Signal</keyword>
<gene>
    <name evidence="3" type="ORF">NTJ_09501</name>
</gene>
<dbReference type="PANTHER" id="PTHR21879:SF18">
    <property type="entry name" value="LD17368P"/>
    <property type="match status" value="1"/>
</dbReference>
<dbReference type="PANTHER" id="PTHR21879">
    <property type="entry name" value="FI03362P-RELATED-RELATED"/>
    <property type="match status" value="1"/>
</dbReference>
<accession>A0ABN7AWZ0</accession>
<feature type="signal peptide" evidence="2">
    <location>
        <begin position="1"/>
        <end position="19"/>
    </location>
</feature>
<name>A0ABN7AWZ0_9HEMI</name>
<evidence type="ECO:0000313" key="3">
    <source>
        <dbReference type="EMBL" id="BES96688.1"/>
    </source>
</evidence>
<dbReference type="EMBL" id="AP028915">
    <property type="protein sequence ID" value="BES96688.1"/>
    <property type="molecule type" value="Genomic_DNA"/>
</dbReference>
<organism evidence="3 4">
    <name type="scientific">Nesidiocoris tenuis</name>
    <dbReference type="NCBI Taxonomy" id="355587"/>
    <lineage>
        <taxon>Eukaryota</taxon>
        <taxon>Metazoa</taxon>
        <taxon>Ecdysozoa</taxon>
        <taxon>Arthropoda</taxon>
        <taxon>Hexapoda</taxon>
        <taxon>Insecta</taxon>
        <taxon>Pterygota</taxon>
        <taxon>Neoptera</taxon>
        <taxon>Paraneoptera</taxon>
        <taxon>Hemiptera</taxon>
        <taxon>Heteroptera</taxon>
        <taxon>Panheteroptera</taxon>
        <taxon>Cimicomorpha</taxon>
        <taxon>Miridae</taxon>
        <taxon>Dicyphina</taxon>
        <taxon>Nesidiocoris</taxon>
    </lineage>
</organism>
<protein>
    <recommendedName>
        <fullName evidence="5">Osiris 6</fullName>
    </recommendedName>
</protein>
<feature type="transmembrane region" description="Helical" evidence="1">
    <location>
        <begin position="189"/>
        <end position="205"/>
    </location>
</feature>
<dbReference type="Pfam" id="PF07898">
    <property type="entry name" value="DUF1676"/>
    <property type="match status" value="1"/>
</dbReference>
<keyword evidence="1" id="KW-0812">Transmembrane</keyword>
<dbReference type="Proteomes" id="UP001307889">
    <property type="component" value="Chromosome 7"/>
</dbReference>
<evidence type="ECO:0000256" key="2">
    <source>
        <dbReference type="SAM" id="SignalP"/>
    </source>
</evidence>
<keyword evidence="4" id="KW-1185">Reference proteome</keyword>